<accession>A0A8S3SJC8</accession>
<organism evidence="4 5">
    <name type="scientific">Mytilus edulis</name>
    <name type="common">Blue mussel</name>
    <dbReference type="NCBI Taxonomy" id="6550"/>
    <lineage>
        <taxon>Eukaryota</taxon>
        <taxon>Metazoa</taxon>
        <taxon>Spiralia</taxon>
        <taxon>Lophotrochozoa</taxon>
        <taxon>Mollusca</taxon>
        <taxon>Bivalvia</taxon>
        <taxon>Autobranchia</taxon>
        <taxon>Pteriomorphia</taxon>
        <taxon>Mytilida</taxon>
        <taxon>Mytiloidea</taxon>
        <taxon>Mytilidae</taxon>
        <taxon>Mytilinae</taxon>
        <taxon>Mytilus</taxon>
    </lineage>
</organism>
<evidence type="ECO:0000313" key="5">
    <source>
        <dbReference type="Proteomes" id="UP000683360"/>
    </source>
</evidence>
<dbReference type="Gene3D" id="1.25.40.20">
    <property type="entry name" value="Ankyrin repeat-containing domain"/>
    <property type="match status" value="1"/>
</dbReference>
<dbReference type="Proteomes" id="UP000683360">
    <property type="component" value="Unassembled WGS sequence"/>
</dbReference>
<proteinExistence type="predicted"/>
<dbReference type="Pfam" id="PF12796">
    <property type="entry name" value="Ank_2"/>
    <property type="match status" value="1"/>
</dbReference>
<keyword evidence="1" id="KW-0677">Repeat</keyword>
<evidence type="ECO:0000256" key="2">
    <source>
        <dbReference type="ARBA" id="ARBA00023043"/>
    </source>
</evidence>
<feature type="repeat" description="ANK" evidence="3">
    <location>
        <begin position="302"/>
        <end position="334"/>
    </location>
</feature>
<dbReference type="PANTHER" id="PTHR24198">
    <property type="entry name" value="ANKYRIN REPEAT AND PROTEIN KINASE DOMAIN-CONTAINING PROTEIN"/>
    <property type="match status" value="1"/>
</dbReference>
<evidence type="ECO:0000313" key="4">
    <source>
        <dbReference type="EMBL" id="CAG2221901.1"/>
    </source>
</evidence>
<dbReference type="InterPro" id="IPR036770">
    <property type="entry name" value="Ankyrin_rpt-contain_sf"/>
</dbReference>
<dbReference type="PROSITE" id="PS50297">
    <property type="entry name" value="ANK_REP_REGION"/>
    <property type="match status" value="1"/>
</dbReference>
<dbReference type="PROSITE" id="PS50088">
    <property type="entry name" value="ANK_REPEAT"/>
    <property type="match status" value="1"/>
</dbReference>
<protein>
    <submittedName>
        <fullName evidence="4">Uncharacterized protein</fullName>
    </submittedName>
</protein>
<comment type="caution">
    <text evidence="4">The sequence shown here is derived from an EMBL/GenBank/DDBJ whole genome shotgun (WGS) entry which is preliminary data.</text>
</comment>
<keyword evidence="5" id="KW-1185">Reference proteome</keyword>
<name>A0A8S3SJC8_MYTED</name>
<dbReference type="OrthoDB" id="539213at2759"/>
<dbReference type="SUPFAM" id="SSF48403">
    <property type="entry name" value="Ankyrin repeat"/>
    <property type="match status" value="1"/>
</dbReference>
<gene>
    <name evidence="4" type="ORF">MEDL_35279</name>
</gene>
<keyword evidence="2 3" id="KW-0040">ANK repeat</keyword>
<sequence length="407" mass="47444">MITVDFVKDLRLEKIYSESQSVDYAIHNNFQMNEELHVIRCPESLINQYMDRMISDWCEGAIKNSENQAFRDNLNVYINSLSEDIFATLIQTASSKFISRLYLSKEENITEIRSRELECSLVLVPMKYCEMFKQKLEDKLKWTSICDNTGNAIKKFKIENDSFPLNLTTLEKKDSDDVLMRMKTKMKKYNCQFFQASRKYSDPLFTCKTIKYCIRSTKGLERIYIQRMIGDWIEGHIYDVFACEGGFTNIVSLLLTCEPKVINNRTLDGTTCLFVSCLKGHDDVVSTLLTQKGIHKDKCILTGMSPLYVASLQRHSNVVEILLSNNANADICIKNKDTVEQVLEKYRYTHYHDIGWCENWEDFYLEKCIQNISKLIIDNASEHVKSYIDASEEDWVEQLILGHHHYI</sequence>
<dbReference type="SMART" id="SM00248">
    <property type="entry name" value="ANK"/>
    <property type="match status" value="2"/>
</dbReference>
<reference evidence="4" key="1">
    <citation type="submission" date="2021-03" db="EMBL/GenBank/DDBJ databases">
        <authorList>
            <person name="Bekaert M."/>
        </authorList>
    </citation>
    <scope>NUCLEOTIDE SEQUENCE</scope>
</reference>
<evidence type="ECO:0000256" key="3">
    <source>
        <dbReference type="PROSITE-ProRule" id="PRU00023"/>
    </source>
</evidence>
<dbReference type="EMBL" id="CAJPWZ010001706">
    <property type="protein sequence ID" value="CAG2221901.1"/>
    <property type="molecule type" value="Genomic_DNA"/>
</dbReference>
<dbReference type="AlphaFoldDB" id="A0A8S3SJC8"/>
<dbReference type="InterPro" id="IPR002110">
    <property type="entry name" value="Ankyrin_rpt"/>
</dbReference>
<evidence type="ECO:0000256" key="1">
    <source>
        <dbReference type="ARBA" id="ARBA00022737"/>
    </source>
</evidence>
<dbReference type="PANTHER" id="PTHR24198:SF169">
    <property type="entry name" value="NON-SPECIFIC SERINE_THREONINE PROTEIN KINASE"/>
    <property type="match status" value="1"/>
</dbReference>